<sequence length="90" mass="10403">MVILAKVRVGDKRKRFLDIIDDHDSATGPKLKRRLNDGSRNSHRTDLTHIRILNVDNSEIDHVTRAKSLIKIEEDHSEELELGARNEHEN</sequence>
<proteinExistence type="predicted"/>
<reference evidence="1 2" key="1">
    <citation type="submission" date="2024-01" db="EMBL/GenBank/DDBJ databases">
        <title>The complete chloroplast genome sequence of Lithospermum erythrorhizon: insights into the phylogenetic relationship among Boraginaceae species and the maternal lineages of purple gromwells.</title>
        <authorList>
            <person name="Okada T."/>
            <person name="Watanabe K."/>
        </authorList>
    </citation>
    <scope>NUCLEOTIDE SEQUENCE [LARGE SCALE GENOMIC DNA]</scope>
</reference>
<organism evidence="1 2">
    <name type="scientific">Lithospermum erythrorhizon</name>
    <name type="common">Purple gromwell</name>
    <name type="synonym">Lithospermum officinale var. erythrorhizon</name>
    <dbReference type="NCBI Taxonomy" id="34254"/>
    <lineage>
        <taxon>Eukaryota</taxon>
        <taxon>Viridiplantae</taxon>
        <taxon>Streptophyta</taxon>
        <taxon>Embryophyta</taxon>
        <taxon>Tracheophyta</taxon>
        <taxon>Spermatophyta</taxon>
        <taxon>Magnoliopsida</taxon>
        <taxon>eudicotyledons</taxon>
        <taxon>Gunneridae</taxon>
        <taxon>Pentapetalae</taxon>
        <taxon>asterids</taxon>
        <taxon>lamiids</taxon>
        <taxon>Boraginales</taxon>
        <taxon>Boraginaceae</taxon>
        <taxon>Boraginoideae</taxon>
        <taxon>Lithospermeae</taxon>
        <taxon>Lithospermum</taxon>
    </lineage>
</organism>
<protein>
    <submittedName>
        <fullName evidence="1">Uncharacterized protein</fullName>
    </submittedName>
</protein>
<comment type="caution">
    <text evidence="1">The sequence shown here is derived from an EMBL/GenBank/DDBJ whole genome shotgun (WGS) entry which is preliminary data.</text>
</comment>
<evidence type="ECO:0000313" key="1">
    <source>
        <dbReference type="EMBL" id="GAA0166997.1"/>
    </source>
</evidence>
<dbReference type="EMBL" id="BAABME010005929">
    <property type="protein sequence ID" value="GAA0166997.1"/>
    <property type="molecule type" value="Genomic_DNA"/>
</dbReference>
<dbReference type="Proteomes" id="UP001454036">
    <property type="component" value="Unassembled WGS sequence"/>
</dbReference>
<gene>
    <name evidence="1" type="ORF">LIER_22026</name>
</gene>
<name>A0AAV3QVI9_LITER</name>
<dbReference type="AlphaFoldDB" id="A0AAV3QVI9"/>
<keyword evidence="2" id="KW-1185">Reference proteome</keyword>
<evidence type="ECO:0000313" key="2">
    <source>
        <dbReference type="Proteomes" id="UP001454036"/>
    </source>
</evidence>
<accession>A0AAV3QVI9</accession>